<dbReference type="Proteomes" id="UP001498421">
    <property type="component" value="Unassembled WGS sequence"/>
</dbReference>
<gene>
    <name evidence="2" type="ORF">QQZ08_005143</name>
</gene>
<proteinExistence type="predicted"/>
<dbReference type="InterPro" id="IPR021842">
    <property type="entry name" value="DUF3435"/>
</dbReference>
<comment type="caution">
    <text evidence="2">The sequence shown here is derived from an EMBL/GenBank/DDBJ whole genome shotgun (WGS) entry which is preliminary data.</text>
</comment>
<accession>A0ABR1I6F1</accession>
<name>A0ABR1I6F1_9HYPO</name>
<keyword evidence="3" id="KW-1185">Reference proteome</keyword>
<evidence type="ECO:0000256" key="1">
    <source>
        <dbReference type="SAM" id="MobiDB-lite"/>
    </source>
</evidence>
<dbReference type="EMBL" id="JAZAVK010000042">
    <property type="protein sequence ID" value="KAK7428386.1"/>
    <property type="molecule type" value="Genomic_DNA"/>
</dbReference>
<organism evidence="2 3">
    <name type="scientific">Neonectria magnoliae</name>
    <dbReference type="NCBI Taxonomy" id="2732573"/>
    <lineage>
        <taxon>Eukaryota</taxon>
        <taxon>Fungi</taxon>
        <taxon>Dikarya</taxon>
        <taxon>Ascomycota</taxon>
        <taxon>Pezizomycotina</taxon>
        <taxon>Sordariomycetes</taxon>
        <taxon>Hypocreomycetidae</taxon>
        <taxon>Hypocreales</taxon>
        <taxon>Nectriaceae</taxon>
        <taxon>Neonectria</taxon>
    </lineage>
</organism>
<protein>
    <submittedName>
        <fullName evidence="2">Uncharacterized protein</fullName>
    </submittedName>
</protein>
<dbReference type="Pfam" id="PF11917">
    <property type="entry name" value="DUF3435"/>
    <property type="match status" value="1"/>
</dbReference>
<reference evidence="2 3" key="1">
    <citation type="journal article" date="2025" name="Microbiol. Resour. Announc.">
        <title>Draft genome sequences for Neonectria magnoliae and Neonectria punicea, canker pathogens of Liriodendron tulipifera and Acer saccharum in West Virginia.</title>
        <authorList>
            <person name="Petronek H.M."/>
            <person name="Kasson M.T."/>
            <person name="Metheny A.M."/>
            <person name="Stauder C.M."/>
            <person name="Lovett B."/>
            <person name="Lynch S.C."/>
            <person name="Garnas J.R."/>
            <person name="Kasson L.R."/>
            <person name="Stajich J.E."/>
        </authorList>
    </citation>
    <scope>NUCLEOTIDE SEQUENCE [LARGE SCALE GENOMIC DNA]</scope>
    <source>
        <strain evidence="2 3">NRRL 64651</strain>
    </source>
</reference>
<feature type="region of interest" description="Disordered" evidence="1">
    <location>
        <begin position="1"/>
        <end position="53"/>
    </location>
</feature>
<evidence type="ECO:0000313" key="3">
    <source>
        <dbReference type="Proteomes" id="UP001498421"/>
    </source>
</evidence>
<sequence length="95" mass="10929">MKTKSEEDQKDRDISESLRNLALDHANSVPLQKPRTEARRKVRNEKQNLKSALKQQIRDEWTAEQAVDDIERQFQGIGFAKQAAVDTSSRPQRPA</sequence>
<evidence type="ECO:0000313" key="2">
    <source>
        <dbReference type="EMBL" id="KAK7428386.1"/>
    </source>
</evidence>
<feature type="compositionally biased region" description="Basic and acidic residues" evidence="1">
    <location>
        <begin position="1"/>
        <end position="16"/>
    </location>
</feature>
<feature type="compositionally biased region" description="Basic and acidic residues" evidence="1">
    <location>
        <begin position="34"/>
        <end position="48"/>
    </location>
</feature>